<dbReference type="InterPro" id="IPR029069">
    <property type="entry name" value="HotDog_dom_sf"/>
</dbReference>
<gene>
    <name evidence="3" type="ORF">GCM10010420_18690</name>
</gene>
<feature type="domain" description="MaoC-like" evidence="2">
    <location>
        <begin position="15"/>
        <end position="132"/>
    </location>
</feature>
<evidence type="ECO:0000313" key="4">
    <source>
        <dbReference type="Proteomes" id="UP001500058"/>
    </source>
</evidence>
<dbReference type="Proteomes" id="UP001500058">
    <property type="component" value="Unassembled WGS sequence"/>
</dbReference>
<name>A0ABP5V433_9ACTN</name>
<dbReference type="InterPro" id="IPR039375">
    <property type="entry name" value="NodN-like"/>
</dbReference>
<comment type="caution">
    <text evidence="3">The sequence shown here is derived from an EMBL/GenBank/DDBJ whole genome shotgun (WGS) entry which is preliminary data.</text>
</comment>
<dbReference type="InterPro" id="IPR002539">
    <property type="entry name" value="MaoC-like_dom"/>
</dbReference>
<dbReference type="RefSeq" id="WP_344630428.1">
    <property type="nucleotide sequence ID" value="NZ_BAAATJ010000006.1"/>
</dbReference>
<reference evidence="4" key="1">
    <citation type="journal article" date="2019" name="Int. J. Syst. Evol. Microbiol.">
        <title>The Global Catalogue of Microorganisms (GCM) 10K type strain sequencing project: providing services to taxonomists for standard genome sequencing and annotation.</title>
        <authorList>
            <consortium name="The Broad Institute Genomics Platform"/>
            <consortium name="The Broad Institute Genome Sequencing Center for Infectious Disease"/>
            <person name="Wu L."/>
            <person name="Ma J."/>
        </authorList>
    </citation>
    <scope>NUCLEOTIDE SEQUENCE [LARGE SCALE GENOMIC DNA]</scope>
    <source>
        <strain evidence="4">JCM 6921</strain>
    </source>
</reference>
<accession>A0ABP5V433</accession>
<organism evidence="3 4">
    <name type="scientific">Streptomyces glaucosporus</name>
    <dbReference type="NCBI Taxonomy" id="284044"/>
    <lineage>
        <taxon>Bacteria</taxon>
        <taxon>Bacillati</taxon>
        <taxon>Actinomycetota</taxon>
        <taxon>Actinomycetes</taxon>
        <taxon>Kitasatosporales</taxon>
        <taxon>Streptomycetaceae</taxon>
        <taxon>Streptomyces</taxon>
    </lineage>
</organism>
<dbReference type="EMBL" id="BAAATJ010000006">
    <property type="protein sequence ID" value="GAA2393904.1"/>
    <property type="molecule type" value="Genomic_DNA"/>
</dbReference>
<dbReference type="PANTHER" id="PTHR42993">
    <property type="entry name" value="MAOC-LIKE DEHYDRATASE DOMAIN-CONTAINING PROTEIN"/>
    <property type="match status" value="1"/>
</dbReference>
<dbReference type="PANTHER" id="PTHR42993:SF1">
    <property type="entry name" value="MAOC-LIKE DEHYDRATASE DOMAIN-CONTAINING PROTEIN"/>
    <property type="match status" value="1"/>
</dbReference>
<evidence type="ECO:0000259" key="2">
    <source>
        <dbReference type="Pfam" id="PF01575"/>
    </source>
</evidence>
<sequence length="154" mass="16660">MAEPRVFASVDELRAAVGEELGVSDWLEIDQKRIDLFADATGDHQWIHVDPGKAAAGPFGTTIAHGYLTLSLLPVLVPQLMRVEGVRMGINYGVNKVRFPSPVPVGSRLRATGAVLDVAEVSEGCAQLTMRVTVEREGGEKPVCVAESVVRYYL</sequence>
<comment type="similarity">
    <text evidence="1">Belongs to the enoyl-CoA hydratase/isomerase family.</text>
</comment>
<evidence type="ECO:0000313" key="3">
    <source>
        <dbReference type="EMBL" id="GAA2393904.1"/>
    </source>
</evidence>
<dbReference type="SUPFAM" id="SSF54637">
    <property type="entry name" value="Thioesterase/thiol ester dehydrase-isomerase"/>
    <property type="match status" value="1"/>
</dbReference>
<evidence type="ECO:0000256" key="1">
    <source>
        <dbReference type="ARBA" id="ARBA00005254"/>
    </source>
</evidence>
<dbReference type="Gene3D" id="3.10.129.10">
    <property type="entry name" value="Hotdog Thioesterase"/>
    <property type="match status" value="1"/>
</dbReference>
<dbReference type="Pfam" id="PF01575">
    <property type="entry name" value="MaoC_dehydratas"/>
    <property type="match status" value="1"/>
</dbReference>
<proteinExistence type="inferred from homology"/>
<dbReference type="CDD" id="cd03450">
    <property type="entry name" value="NodN"/>
    <property type="match status" value="1"/>
</dbReference>
<protein>
    <submittedName>
        <fullName evidence="3">MaoC family dehydratase</fullName>
    </submittedName>
</protein>
<keyword evidence="4" id="KW-1185">Reference proteome</keyword>